<proteinExistence type="predicted"/>
<feature type="region of interest" description="Disordered" evidence="1">
    <location>
        <begin position="474"/>
        <end position="496"/>
    </location>
</feature>
<accession>A0A2R3ZWT4</accession>
<name>A0A2R3ZWT4_9CAUD</name>
<dbReference type="EMBL" id="MG999954">
    <property type="protein sequence ID" value="AVR55208.1"/>
    <property type="molecule type" value="Genomic_DNA"/>
</dbReference>
<reference evidence="2 3" key="1">
    <citation type="submission" date="2018-02" db="EMBL/GenBank/DDBJ databases">
        <title>Isolation, characterization and genome analysis of lytic bacteriophages against Enterobacter cloacae.</title>
        <authorList>
            <person name="Ramesh N."/>
            <person name="Prasanth M."/>
            <person name="Tamhankar A.J."/>
            <person name="Lundborg C.S."/>
        </authorList>
    </citation>
    <scope>NUCLEOTIDE SEQUENCE [LARGE SCALE GENOMIC DNA]</scope>
</reference>
<evidence type="ECO:0000256" key="1">
    <source>
        <dbReference type="SAM" id="MobiDB-lite"/>
    </source>
</evidence>
<keyword evidence="3" id="KW-1185">Reference proteome</keyword>
<evidence type="ECO:0000313" key="3">
    <source>
        <dbReference type="Proteomes" id="UP000244328"/>
    </source>
</evidence>
<sequence length="737" mass="84660">MKLIADNEEVLGSAGKKTKFTIQASPKAFMILSDKLYKNKIRAVVRELTTNWLDAHILNGKQDVPCEIKCPNKLDPRFIIRDFGPGMSDFQIRGNDEEPGLYNSYFASTKAESNDFIGALGLGSKSPFSYTKSFTIVSYHEGEARGYMAVMNNGEPDIRPLFVEPMKEGEQTGIEITVPVRLEDVEKFAHEIAYVMRPMPVKPIITGASINIESFPQDVEWFHSPNGFGKDSRGLYAVYGKIVYPIDQFQGLECSWLLNRYGCVYVNFPLGELDITPSREELSLDDVTIENIKKRVNSLEKATLEADIAHLQSIENKRELVRQLSQFDSNQRAILNRQNIMFGDKTYAEWCNAYNTDNIQKKIEDAMIYTYRVNIDSERWRLTSSWSTRKRMSVASLLNVQNAKVHIMIDDKPSRRAAMFRGMYLKDFHRYANFIMLNPEEPKHMKIKDDIVKLFDQDEIIILKSSEMEEYRKFEKEHYSNSSKGDGGPRPKSPNGQLHKLDAKGGWWTSEDLFMNKDDIAELEGYAIFRSRDEIRTFPEELYWSGTDIETIRTLAKELGVTEFYVIRPNSAKVAKLNDNLESLDRFIVDEFIKIIDDLDADEYLPSTFFNRRVVSNIINTPELKWLLKFITGKDNGERVSRINEIGRNLKNTYITASPDGSSQIRDDLALCVRIYNKLTDAASAEVDAAFKKFEKEYPVIEHMLNEWRVANYAEDISRIMRALESAPSLKGESEDE</sequence>
<evidence type="ECO:0000313" key="2">
    <source>
        <dbReference type="EMBL" id="AVR55208.1"/>
    </source>
</evidence>
<dbReference type="Proteomes" id="UP000244328">
    <property type="component" value="Segment"/>
</dbReference>
<protein>
    <submittedName>
        <fullName evidence="2">Protector from prophage-induced early lysis</fullName>
    </submittedName>
</protein>
<dbReference type="Gene3D" id="3.30.565.10">
    <property type="entry name" value="Histidine kinase-like ATPase, C-terminal domain"/>
    <property type="match status" value="1"/>
</dbReference>
<organism evidence="2 3">
    <name type="scientific">Enterobacter phage myPSH1140</name>
    <dbReference type="NCBI Taxonomy" id="2108137"/>
    <lineage>
        <taxon>Viruses</taxon>
        <taxon>Duplodnaviria</taxon>
        <taxon>Heunggongvirae</taxon>
        <taxon>Uroviricota</taxon>
        <taxon>Caudoviricetes</taxon>
        <taxon>Pantevenvirales</taxon>
        <taxon>Straboviridae</taxon>
        <taxon>Tevenvirinae</taxon>
        <taxon>Karamvirus</taxon>
        <taxon>Karamvirus mypsh1140</taxon>
    </lineage>
</organism>
<dbReference type="SUPFAM" id="SSF55874">
    <property type="entry name" value="ATPase domain of HSP90 chaperone/DNA topoisomerase II/histidine kinase"/>
    <property type="match status" value="1"/>
</dbReference>
<gene>
    <name evidence="2" type="ORF">PSH1140_003</name>
</gene>
<dbReference type="InterPro" id="IPR036890">
    <property type="entry name" value="HATPase_C_sf"/>
</dbReference>